<dbReference type="PROSITE" id="PS50141">
    <property type="entry name" value="A_DEAMIN_EDITASE"/>
    <property type="match status" value="1"/>
</dbReference>
<dbReference type="EMBL" id="RJVU01061675">
    <property type="protein sequence ID" value="ROJ33100.1"/>
    <property type="molecule type" value="Genomic_DNA"/>
</dbReference>
<keyword evidence="4" id="KW-1185">Reference proteome</keyword>
<dbReference type="GO" id="GO:0006396">
    <property type="term" value="P:RNA processing"/>
    <property type="evidence" value="ECO:0007669"/>
    <property type="project" value="InterPro"/>
</dbReference>
<dbReference type="InterPro" id="IPR002466">
    <property type="entry name" value="A_deamin"/>
</dbReference>
<gene>
    <name evidence="3" type="ORF">DPX16_17922</name>
</gene>
<sequence>MANQGVSAEGKRLPRMAATLMMRFAPEREPTFGLHRASLRPLAPNSEFEDSPSTGEKSQTTNPELCNFVDVEEPSAEGHHTLDLPSLESSPQVEDLDSGPESPSVWSLSSIIGAETTLEGLEDTTDGAHRRDQRTGVKFTDWHKDRITAVCTERFGKLLRECPEYQRTKSCFAAFVLEREVRDTDAQQCEQYQVVSLGSGQNCCSGWLSYTGSVVHDCHAIVIARRALKRYLYKQLLLFYSADPELKQRSILERVSSERLLQLKPRMYLHLYTNKTPKGAAQSIVLKSQCSAYTTLKLQCHAKGSLIPAAFVLPSVWGARICCMSDSAKLTRWTVTGVQGALLSHFINPVYITSIVLGDSRHCSEKVSEIINNRLGTGWNNALPPPFKQTTIIFLSGESVGPVEITEYCKDLSVNWSLGDSSIEILDSTTGYAINNSPFVSGPGSSSRLCKRALYFCFRKVSALAGHHDLLSFTTYRNAKMAAQMYQETKTQVNVQFLANNAGPWNSKHLVDCFSR</sequence>
<dbReference type="Proteomes" id="UP000281406">
    <property type="component" value="Unassembled WGS sequence"/>
</dbReference>
<dbReference type="GO" id="GO:0008251">
    <property type="term" value="F:tRNA-specific adenosine deaminase activity"/>
    <property type="evidence" value="ECO:0007669"/>
    <property type="project" value="TreeGrafter"/>
</dbReference>
<feature type="region of interest" description="Disordered" evidence="1">
    <location>
        <begin position="40"/>
        <end position="62"/>
    </location>
</feature>
<dbReference type="Pfam" id="PF02137">
    <property type="entry name" value="A_deamin"/>
    <property type="match status" value="1"/>
</dbReference>
<reference evidence="3 4" key="1">
    <citation type="submission" date="2018-10" db="EMBL/GenBank/DDBJ databases">
        <title>Genome assembly for a Yunnan-Guizhou Plateau 3E fish, Anabarilius grahami (Regan), and its evolutionary and genetic applications.</title>
        <authorList>
            <person name="Jiang W."/>
        </authorList>
    </citation>
    <scope>NUCLEOTIDE SEQUENCE [LARGE SCALE GENOMIC DNA]</scope>
    <source>
        <strain evidence="3">AG-KIZ</strain>
        <tissue evidence="3">Muscle</tissue>
    </source>
</reference>
<feature type="region of interest" description="Disordered" evidence="1">
    <location>
        <begin position="76"/>
        <end position="106"/>
    </location>
</feature>
<organism evidence="3 4">
    <name type="scientific">Anabarilius grahami</name>
    <name type="common">Kanglang fish</name>
    <name type="synonym">Barilius grahami</name>
    <dbReference type="NCBI Taxonomy" id="495550"/>
    <lineage>
        <taxon>Eukaryota</taxon>
        <taxon>Metazoa</taxon>
        <taxon>Chordata</taxon>
        <taxon>Craniata</taxon>
        <taxon>Vertebrata</taxon>
        <taxon>Euteleostomi</taxon>
        <taxon>Actinopterygii</taxon>
        <taxon>Neopterygii</taxon>
        <taxon>Teleostei</taxon>
        <taxon>Ostariophysi</taxon>
        <taxon>Cypriniformes</taxon>
        <taxon>Xenocyprididae</taxon>
        <taxon>Xenocypridinae</taxon>
        <taxon>Xenocypridinae incertae sedis</taxon>
        <taxon>Anabarilius</taxon>
    </lineage>
</organism>
<evidence type="ECO:0000259" key="2">
    <source>
        <dbReference type="PROSITE" id="PS50141"/>
    </source>
</evidence>
<feature type="domain" description="A to I editase" evidence="2">
    <location>
        <begin position="196"/>
        <end position="508"/>
    </location>
</feature>
<evidence type="ECO:0000313" key="3">
    <source>
        <dbReference type="EMBL" id="ROJ33100.1"/>
    </source>
</evidence>
<dbReference type="AlphaFoldDB" id="A0A3N0XSU9"/>
<dbReference type="GO" id="GO:0003725">
    <property type="term" value="F:double-stranded RNA binding"/>
    <property type="evidence" value="ECO:0007669"/>
    <property type="project" value="TreeGrafter"/>
</dbReference>
<protein>
    <submittedName>
        <fullName evidence="3">Adenosine deaminase domain-containing protein 2</fullName>
    </submittedName>
</protein>
<feature type="compositionally biased region" description="Polar residues" evidence="1">
    <location>
        <begin position="51"/>
        <end position="62"/>
    </location>
</feature>
<evidence type="ECO:0000313" key="4">
    <source>
        <dbReference type="Proteomes" id="UP000281406"/>
    </source>
</evidence>
<dbReference type="SMART" id="SM00552">
    <property type="entry name" value="ADEAMc"/>
    <property type="match status" value="1"/>
</dbReference>
<dbReference type="GO" id="GO:0006382">
    <property type="term" value="P:adenosine to inosine editing"/>
    <property type="evidence" value="ECO:0007669"/>
    <property type="project" value="TreeGrafter"/>
</dbReference>
<dbReference type="GO" id="GO:0005737">
    <property type="term" value="C:cytoplasm"/>
    <property type="evidence" value="ECO:0007669"/>
    <property type="project" value="TreeGrafter"/>
</dbReference>
<comment type="caution">
    <text evidence="3">The sequence shown here is derived from an EMBL/GenBank/DDBJ whole genome shotgun (WGS) entry which is preliminary data.</text>
</comment>
<dbReference type="PANTHER" id="PTHR10910:SF106">
    <property type="entry name" value="ADENOSINE DEAMINASE DOMAIN-CONTAINING PROTEIN 2"/>
    <property type="match status" value="1"/>
</dbReference>
<evidence type="ECO:0000256" key="1">
    <source>
        <dbReference type="SAM" id="MobiDB-lite"/>
    </source>
</evidence>
<dbReference type="OrthoDB" id="10268011at2759"/>
<dbReference type="GO" id="GO:0003726">
    <property type="term" value="F:double-stranded RNA adenosine deaminase activity"/>
    <property type="evidence" value="ECO:0007669"/>
    <property type="project" value="TreeGrafter"/>
</dbReference>
<proteinExistence type="predicted"/>
<dbReference type="PANTHER" id="PTHR10910">
    <property type="entry name" value="EUKARYOTE SPECIFIC DSRNA BINDING PROTEIN"/>
    <property type="match status" value="1"/>
</dbReference>
<accession>A0A3N0XSU9</accession>
<name>A0A3N0XSU9_ANAGA</name>
<dbReference type="GO" id="GO:0005730">
    <property type="term" value="C:nucleolus"/>
    <property type="evidence" value="ECO:0007669"/>
    <property type="project" value="TreeGrafter"/>
</dbReference>